<evidence type="ECO:0000256" key="1">
    <source>
        <dbReference type="SAM" id="Phobius"/>
    </source>
</evidence>
<keyword evidence="3" id="KW-1185">Reference proteome</keyword>
<gene>
    <name evidence="2" type="ORF">CR513_31793</name>
</gene>
<feature type="transmembrane region" description="Helical" evidence="1">
    <location>
        <begin position="108"/>
        <end position="126"/>
    </location>
</feature>
<accession>A0A371G8F8</accession>
<feature type="non-terminal residue" evidence="2">
    <location>
        <position position="162"/>
    </location>
</feature>
<dbReference type="EMBL" id="QJKJ01006405">
    <property type="protein sequence ID" value="RDX86827.1"/>
    <property type="molecule type" value="Genomic_DNA"/>
</dbReference>
<feature type="non-terminal residue" evidence="2">
    <location>
        <position position="1"/>
    </location>
</feature>
<keyword evidence="1" id="KW-0472">Membrane</keyword>
<sequence>QLKREKGETGTIHFSQPTMFAFVLYPYRSQQINAAISDSSSEFPLLLIHSGNWLYGEGERGGKGSRWIQLTKETTSMLLSEIQRTHYWENLTNHFHVLAVELGGSRDLVLGFVCPLIWYYATILYFGNYYHKDPRERAGLAACAIAALVFTTAAVITVVAIV</sequence>
<dbReference type="PANTHER" id="PTHR46666:SF10">
    <property type="entry name" value="RIBOSOMAL PROTEIN L18AE FAMILY"/>
    <property type="match status" value="1"/>
</dbReference>
<dbReference type="Proteomes" id="UP000257109">
    <property type="component" value="Unassembled WGS sequence"/>
</dbReference>
<proteinExistence type="predicted"/>
<evidence type="ECO:0000313" key="3">
    <source>
        <dbReference type="Proteomes" id="UP000257109"/>
    </source>
</evidence>
<keyword evidence="1" id="KW-0812">Transmembrane</keyword>
<dbReference type="STRING" id="157652.A0A371G8F8"/>
<name>A0A371G8F8_MUCPR</name>
<dbReference type="OrthoDB" id="1992009at2759"/>
<comment type="caution">
    <text evidence="2">The sequence shown here is derived from an EMBL/GenBank/DDBJ whole genome shotgun (WGS) entry which is preliminary data.</text>
</comment>
<dbReference type="AlphaFoldDB" id="A0A371G8F8"/>
<evidence type="ECO:0000313" key="2">
    <source>
        <dbReference type="EMBL" id="RDX86827.1"/>
    </source>
</evidence>
<protein>
    <submittedName>
        <fullName evidence="2">Uncharacterized protein</fullName>
    </submittedName>
</protein>
<keyword evidence="1" id="KW-1133">Transmembrane helix</keyword>
<feature type="transmembrane region" description="Helical" evidence="1">
    <location>
        <begin position="138"/>
        <end position="161"/>
    </location>
</feature>
<organism evidence="2 3">
    <name type="scientific">Mucuna pruriens</name>
    <name type="common">Velvet bean</name>
    <name type="synonym">Dolichos pruriens</name>
    <dbReference type="NCBI Taxonomy" id="157652"/>
    <lineage>
        <taxon>Eukaryota</taxon>
        <taxon>Viridiplantae</taxon>
        <taxon>Streptophyta</taxon>
        <taxon>Embryophyta</taxon>
        <taxon>Tracheophyta</taxon>
        <taxon>Spermatophyta</taxon>
        <taxon>Magnoliopsida</taxon>
        <taxon>eudicotyledons</taxon>
        <taxon>Gunneridae</taxon>
        <taxon>Pentapetalae</taxon>
        <taxon>rosids</taxon>
        <taxon>fabids</taxon>
        <taxon>Fabales</taxon>
        <taxon>Fabaceae</taxon>
        <taxon>Papilionoideae</taxon>
        <taxon>50 kb inversion clade</taxon>
        <taxon>NPAAA clade</taxon>
        <taxon>indigoferoid/millettioid clade</taxon>
        <taxon>Phaseoleae</taxon>
        <taxon>Mucuna</taxon>
    </lineage>
</organism>
<dbReference type="PANTHER" id="PTHR46666">
    <property type="entry name" value="60S RIBOSOMAL L18A-LIKE PROTEIN"/>
    <property type="match status" value="1"/>
</dbReference>
<reference evidence="2" key="1">
    <citation type="submission" date="2018-05" db="EMBL/GenBank/DDBJ databases">
        <title>Draft genome of Mucuna pruriens seed.</title>
        <authorList>
            <person name="Nnadi N.E."/>
            <person name="Vos R."/>
            <person name="Hasami M.H."/>
            <person name="Devisetty U.K."/>
            <person name="Aguiy J.C."/>
        </authorList>
    </citation>
    <scope>NUCLEOTIDE SEQUENCE [LARGE SCALE GENOMIC DNA]</scope>
    <source>
        <strain evidence="2">JCA_2017</strain>
    </source>
</reference>